<dbReference type="Proteomes" id="UP001158049">
    <property type="component" value="Unassembled WGS sequence"/>
</dbReference>
<reference evidence="2 3" key="1">
    <citation type="submission" date="2017-05" db="EMBL/GenBank/DDBJ databases">
        <authorList>
            <person name="Varghese N."/>
            <person name="Submissions S."/>
        </authorList>
    </citation>
    <scope>NUCLEOTIDE SEQUENCE [LARGE SCALE GENOMIC DNA]</scope>
    <source>
        <strain evidence="2 3">DSM 26001</strain>
    </source>
</reference>
<proteinExistence type="predicted"/>
<gene>
    <name evidence="2" type="ORF">SAMN06295970_101560</name>
</gene>
<sequence>MNIIKPHVFAARIAAQKSVAALLAALFLLGGCASPPTHEGMVPTGIAVSRKLQETVRLNVSGGAVTADGPGISNAALEAALNQAISESRLFSQVVKGNGGDYLLTANVFALHQPMFGMAMTVSMEVGWTLKRMATDKVVWQEGIRSEHTSTPGEAFAGVTRVRLATEGAAKNNIAAAMARIAAQSL</sequence>
<organism evidence="2 3">
    <name type="scientific">Noviherbaspirillum suwonense</name>
    <dbReference type="NCBI Taxonomy" id="1224511"/>
    <lineage>
        <taxon>Bacteria</taxon>
        <taxon>Pseudomonadati</taxon>
        <taxon>Pseudomonadota</taxon>
        <taxon>Betaproteobacteria</taxon>
        <taxon>Burkholderiales</taxon>
        <taxon>Oxalobacteraceae</taxon>
        <taxon>Noviherbaspirillum</taxon>
    </lineage>
</organism>
<dbReference type="EMBL" id="FXUL01000001">
    <property type="protein sequence ID" value="SMP45759.1"/>
    <property type="molecule type" value="Genomic_DNA"/>
</dbReference>
<protein>
    <recommendedName>
        <fullName evidence="4">DUF4410 domain-containing protein</fullName>
    </recommendedName>
</protein>
<comment type="caution">
    <text evidence="2">The sequence shown here is derived from an EMBL/GenBank/DDBJ whole genome shotgun (WGS) entry which is preliminary data.</text>
</comment>
<feature type="chain" id="PRO_5046445908" description="DUF4410 domain-containing protein" evidence="1">
    <location>
        <begin position="21"/>
        <end position="186"/>
    </location>
</feature>
<dbReference type="PROSITE" id="PS51257">
    <property type="entry name" value="PROKAR_LIPOPROTEIN"/>
    <property type="match status" value="1"/>
</dbReference>
<accession>A0ABY1PSK0</accession>
<evidence type="ECO:0000313" key="2">
    <source>
        <dbReference type="EMBL" id="SMP45759.1"/>
    </source>
</evidence>
<evidence type="ECO:0008006" key="4">
    <source>
        <dbReference type="Google" id="ProtNLM"/>
    </source>
</evidence>
<evidence type="ECO:0000256" key="1">
    <source>
        <dbReference type="SAM" id="SignalP"/>
    </source>
</evidence>
<evidence type="ECO:0000313" key="3">
    <source>
        <dbReference type="Proteomes" id="UP001158049"/>
    </source>
</evidence>
<name>A0ABY1PSK0_9BURK</name>
<keyword evidence="1" id="KW-0732">Signal</keyword>
<feature type="signal peptide" evidence="1">
    <location>
        <begin position="1"/>
        <end position="20"/>
    </location>
</feature>
<dbReference type="RefSeq" id="WP_283440702.1">
    <property type="nucleotide sequence ID" value="NZ_FXUL01000001.1"/>
</dbReference>
<keyword evidence="3" id="KW-1185">Reference proteome</keyword>